<name>A0A2T0W915_9BACT</name>
<dbReference type="EMBL" id="PVTR01000032">
    <property type="protein sequence ID" value="PRY83199.1"/>
    <property type="molecule type" value="Genomic_DNA"/>
</dbReference>
<evidence type="ECO:0000256" key="1">
    <source>
        <dbReference type="SAM" id="Coils"/>
    </source>
</evidence>
<accession>A0A2T0W915</accession>
<feature type="coiled-coil region" evidence="1">
    <location>
        <begin position="235"/>
        <end position="276"/>
    </location>
</feature>
<feature type="domain" description="Guanylate cyclase" evidence="2">
    <location>
        <begin position="50"/>
        <end position="174"/>
    </location>
</feature>
<sequence length="420" mass="48574">MAKNLFENKKPESVDKQLDTLEAIRQRKEEIISQETETIKNIRAGFQETVVMFIDMVDSTKFKTANIETPEKWILRVRQFSEIVKEYITECGGRVVKYIGDELMAVFPRASKINDAINLLNRIKDLQRDLSEITGEPTTIKIALDFGQVYFLEYDGHNEPDPQGTPIDRCARIAKYCRTGTALTSFELVKNSDNPRLWSLIGEAELKGIGTTRIYQFGEGTIEIKETTEIPTTELTALKDKVNKQQSEIESITLNLKDAETINGELAQKLKDAGEKISEDLILNLDDSEDNECEHNWDNIKSKISALKKMIYDCPAPQYEFGRFLFLHMRDEYWEYNSYTGDTFDTSIEANLLRVSSEKYYELDISNRRNKKAIELMDEIEFDLKKFESECRESDDKDLFDYSLKSPEFWSKYVGISVTR</sequence>
<dbReference type="RefSeq" id="WP_106135690.1">
    <property type="nucleotide sequence ID" value="NZ_PVTR01000032.1"/>
</dbReference>
<comment type="caution">
    <text evidence="3">The sequence shown here is derived from an EMBL/GenBank/DDBJ whole genome shotgun (WGS) entry which is preliminary data.</text>
</comment>
<organism evidence="3 4">
    <name type="scientific">Mongoliibacter ruber</name>
    <dbReference type="NCBI Taxonomy" id="1750599"/>
    <lineage>
        <taxon>Bacteria</taxon>
        <taxon>Pseudomonadati</taxon>
        <taxon>Bacteroidota</taxon>
        <taxon>Cytophagia</taxon>
        <taxon>Cytophagales</taxon>
        <taxon>Cyclobacteriaceae</taxon>
        <taxon>Mongoliibacter</taxon>
    </lineage>
</organism>
<evidence type="ECO:0000313" key="3">
    <source>
        <dbReference type="EMBL" id="PRY83199.1"/>
    </source>
</evidence>
<dbReference type="GO" id="GO:0035556">
    <property type="term" value="P:intracellular signal transduction"/>
    <property type="evidence" value="ECO:0007669"/>
    <property type="project" value="InterPro"/>
</dbReference>
<dbReference type="OrthoDB" id="341967at2"/>
<keyword evidence="4" id="KW-1185">Reference proteome</keyword>
<proteinExistence type="predicted"/>
<dbReference type="PROSITE" id="PS50125">
    <property type="entry name" value="GUANYLATE_CYCLASE_2"/>
    <property type="match status" value="1"/>
</dbReference>
<dbReference type="Gene3D" id="3.30.70.1230">
    <property type="entry name" value="Nucleotide cyclase"/>
    <property type="match status" value="1"/>
</dbReference>
<dbReference type="GO" id="GO:0009190">
    <property type="term" value="P:cyclic nucleotide biosynthetic process"/>
    <property type="evidence" value="ECO:0007669"/>
    <property type="project" value="InterPro"/>
</dbReference>
<gene>
    <name evidence="3" type="ORF">CLW00_1328</name>
</gene>
<evidence type="ECO:0000259" key="2">
    <source>
        <dbReference type="PROSITE" id="PS50125"/>
    </source>
</evidence>
<dbReference type="SUPFAM" id="SSF55073">
    <property type="entry name" value="Nucleotide cyclase"/>
    <property type="match status" value="1"/>
</dbReference>
<protein>
    <submittedName>
        <fullName evidence="3">Class 3 adenylate cyclase</fullName>
    </submittedName>
</protein>
<dbReference type="CDD" id="cd07302">
    <property type="entry name" value="CHD"/>
    <property type="match status" value="1"/>
</dbReference>
<keyword evidence="1" id="KW-0175">Coiled coil</keyword>
<dbReference type="AlphaFoldDB" id="A0A2T0W915"/>
<dbReference type="GO" id="GO:0004016">
    <property type="term" value="F:adenylate cyclase activity"/>
    <property type="evidence" value="ECO:0007669"/>
    <property type="project" value="UniProtKB-ARBA"/>
</dbReference>
<reference evidence="3 4" key="1">
    <citation type="submission" date="2018-03" db="EMBL/GenBank/DDBJ databases">
        <title>Genomic Encyclopedia of Archaeal and Bacterial Type Strains, Phase II (KMG-II): from individual species to whole genera.</title>
        <authorList>
            <person name="Goeker M."/>
        </authorList>
    </citation>
    <scope>NUCLEOTIDE SEQUENCE [LARGE SCALE GENOMIC DNA]</scope>
    <source>
        <strain evidence="3 4">DSM 27929</strain>
    </source>
</reference>
<dbReference type="Proteomes" id="UP000238157">
    <property type="component" value="Unassembled WGS sequence"/>
</dbReference>
<evidence type="ECO:0000313" key="4">
    <source>
        <dbReference type="Proteomes" id="UP000238157"/>
    </source>
</evidence>
<dbReference type="InterPro" id="IPR029787">
    <property type="entry name" value="Nucleotide_cyclase"/>
</dbReference>
<feature type="coiled-coil region" evidence="1">
    <location>
        <begin position="370"/>
        <end position="397"/>
    </location>
</feature>
<dbReference type="InterPro" id="IPR001054">
    <property type="entry name" value="A/G_cyclase"/>
</dbReference>